<evidence type="ECO:0000259" key="9">
    <source>
        <dbReference type="PROSITE" id="PS51294"/>
    </source>
</evidence>
<evidence type="ECO:0000256" key="4">
    <source>
        <dbReference type="ARBA" id="ARBA00023163"/>
    </source>
</evidence>
<reference evidence="10" key="1">
    <citation type="submission" date="2018-02" db="EMBL/GenBank/DDBJ databases">
        <authorList>
            <person name="Cohen D.B."/>
            <person name="Kent A.D."/>
        </authorList>
    </citation>
    <scope>NUCLEOTIDE SEQUENCE</scope>
</reference>
<sequence length="303" mass="33834">MEMESVRKYCPYCAGLDLDGHNSMTYDNNNNNMGVGARCVKIFGVCFPKKFDDDDPIMKKSASMGNLTSHNVINNDNDNEIVVAGYLSDDNVQRKAVYERKKGKPWTEEEHRLFLIGLKKHGKGEWRAISKEFVTTKTPAQIASHAQKFFLRQAGIDRKKRRPSVFDLSLNEDSDSQTEKSDAEKSLEASSSSQALALVNVNEDPQETTTENQNMNRSPNVCLDIPPLAQLPPPVYAAPNYYQIPSTVGMPGSSLFIPMVNFEGKNYPYYMPGTQWNFGACTPIFMHPSGIPSSSSLPHNLSH</sequence>
<evidence type="ECO:0000259" key="8">
    <source>
        <dbReference type="PROSITE" id="PS51293"/>
    </source>
</evidence>
<dbReference type="SMART" id="SM00717">
    <property type="entry name" value="SANT"/>
    <property type="match status" value="1"/>
</dbReference>
<dbReference type="Gene3D" id="1.10.10.60">
    <property type="entry name" value="Homeodomain-like"/>
    <property type="match status" value="1"/>
</dbReference>
<name>A0A2N9EUP9_FAGSY</name>
<dbReference type="InterPro" id="IPR017930">
    <property type="entry name" value="Myb_dom"/>
</dbReference>
<dbReference type="FunFam" id="1.10.10.60:FF:000009">
    <property type="entry name" value="transcription factor MYB1R1"/>
    <property type="match status" value="1"/>
</dbReference>
<keyword evidence="4" id="KW-0804">Transcription</keyword>
<organism evidence="10">
    <name type="scientific">Fagus sylvatica</name>
    <name type="common">Beechnut</name>
    <dbReference type="NCBI Taxonomy" id="28930"/>
    <lineage>
        <taxon>Eukaryota</taxon>
        <taxon>Viridiplantae</taxon>
        <taxon>Streptophyta</taxon>
        <taxon>Embryophyta</taxon>
        <taxon>Tracheophyta</taxon>
        <taxon>Spermatophyta</taxon>
        <taxon>Magnoliopsida</taxon>
        <taxon>eudicotyledons</taxon>
        <taxon>Gunneridae</taxon>
        <taxon>Pentapetalae</taxon>
        <taxon>rosids</taxon>
        <taxon>fabids</taxon>
        <taxon>Fagales</taxon>
        <taxon>Fagaceae</taxon>
        <taxon>Fagus</taxon>
    </lineage>
</organism>
<feature type="domain" description="SANT" evidence="8">
    <location>
        <begin position="101"/>
        <end position="154"/>
    </location>
</feature>
<dbReference type="CDD" id="cd00167">
    <property type="entry name" value="SANT"/>
    <property type="match status" value="1"/>
</dbReference>
<feature type="domain" description="Myb-like" evidence="7">
    <location>
        <begin position="98"/>
        <end position="150"/>
    </location>
</feature>
<evidence type="ECO:0000256" key="5">
    <source>
        <dbReference type="ARBA" id="ARBA00023242"/>
    </source>
</evidence>
<proteinExistence type="predicted"/>
<evidence type="ECO:0000256" key="1">
    <source>
        <dbReference type="ARBA" id="ARBA00004123"/>
    </source>
</evidence>
<dbReference type="NCBIfam" id="TIGR01557">
    <property type="entry name" value="myb_SHAQKYF"/>
    <property type="match status" value="1"/>
</dbReference>
<dbReference type="GO" id="GO:0009723">
    <property type="term" value="P:response to ethylene"/>
    <property type="evidence" value="ECO:0007669"/>
    <property type="project" value="TreeGrafter"/>
</dbReference>
<dbReference type="PROSITE" id="PS51294">
    <property type="entry name" value="HTH_MYB"/>
    <property type="match status" value="1"/>
</dbReference>
<evidence type="ECO:0000256" key="6">
    <source>
        <dbReference type="SAM" id="MobiDB-lite"/>
    </source>
</evidence>
<dbReference type="PANTHER" id="PTHR44191:SF45">
    <property type="entry name" value="TRANSCRIPTION FACTOR MYB1R1-LIKE"/>
    <property type="match status" value="1"/>
</dbReference>
<feature type="domain" description="HTH myb-type" evidence="9">
    <location>
        <begin position="99"/>
        <end position="154"/>
    </location>
</feature>
<dbReference type="InterPro" id="IPR001005">
    <property type="entry name" value="SANT/Myb"/>
</dbReference>
<dbReference type="GO" id="GO:0009739">
    <property type="term" value="P:response to gibberellin"/>
    <property type="evidence" value="ECO:0007669"/>
    <property type="project" value="TreeGrafter"/>
</dbReference>
<dbReference type="PANTHER" id="PTHR44191">
    <property type="entry name" value="TRANSCRIPTION FACTOR KUA1"/>
    <property type="match status" value="1"/>
</dbReference>
<dbReference type="GO" id="GO:0006355">
    <property type="term" value="P:regulation of DNA-templated transcription"/>
    <property type="evidence" value="ECO:0007669"/>
    <property type="project" value="UniProtKB-ARBA"/>
</dbReference>
<keyword evidence="5" id="KW-0539">Nucleus</keyword>
<evidence type="ECO:0000313" key="10">
    <source>
        <dbReference type="EMBL" id="SPC82527.1"/>
    </source>
</evidence>
<evidence type="ECO:0000259" key="7">
    <source>
        <dbReference type="PROSITE" id="PS50090"/>
    </source>
</evidence>
<dbReference type="InterPro" id="IPR052245">
    <property type="entry name" value="Plant_Stress_Dev_TF"/>
</dbReference>
<keyword evidence="3" id="KW-0238">DNA-binding</keyword>
<dbReference type="GO" id="GO:0003677">
    <property type="term" value="F:DNA binding"/>
    <property type="evidence" value="ECO:0007669"/>
    <property type="project" value="UniProtKB-KW"/>
</dbReference>
<dbReference type="InterPro" id="IPR009057">
    <property type="entry name" value="Homeodomain-like_sf"/>
</dbReference>
<dbReference type="InterPro" id="IPR006447">
    <property type="entry name" value="Myb_dom_plants"/>
</dbReference>
<gene>
    <name evidence="10" type="ORF">FSB_LOCUS10409</name>
</gene>
<keyword evidence="2" id="KW-0805">Transcription regulation</keyword>
<dbReference type="PROSITE" id="PS50090">
    <property type="entry name" value="MYB_LIKE"/>
    <property type="match status" value="1"/>
</dbReference>
<dbReference type="GO" id="GO:0005634">
    <property type="term" value="C:nucleus"/>
    <property type="evidence" value="ECO:0007669"/>
    <property type="project" value="UniProtKB-SubCell"/>
</dbReference>
<dbReference type="PROSITE" id="PS51293">
    <property type="entry name" value="SANT"/>
    <property type="match status" value="1"/>
</dbReference>
<dbReference type="SUPFAM" id="SSF46689">
    <property type="entry name" value="Homeodomain-like"/>
    <property type="match status" value="1"/>
</dbReference>
<dbReference type="AlphaFoldDB" id="A0A2N9EUP9"/>
<dbReference type="Pfam" id="PF00249">
    <property type="entry name" value="Myb_DNA-binding"/>
    <property type="match status" value="1"/>
</dbReference>
<comment type="subcellular location">
    <subcellularLocation>
        <location evidence="1">Nucleus</location>
    </subcellularLocation>
</comment>
<accession>A0A2N9EUP9</accession>
<feature type="compositionally biased region" description="Basic and acidic residues" evidence="6">
    <location>
        <begin position="177"/>
        <end position="187"/>
    </location>
</feature>
<dbReference type="InterPro" id="IPR017884">
    <property type="entry name" value="SANT_dom"/>
</dbReference>
<dbReference type="EMBL" id="OIVN01000585">
    <property type="protein sequence ID" value="SPC82527.1"/>
    <property type="molecule type" value="Genomic_DNA"/>
</dbReference>
<feature type="region of interest" description="Disordered" evidence="6">
    <location>
        <begin position="167"/>
        <end position="192"/>
    </location>
</feature>
<evidence type="ECO:0000256" key="2">
    <source>
        <dbReference type="ARBA" id="ARBA00023015"/>
    </source>
</evidence>
<protein>
    <submittedName>
        <fullName evidence="10">Uncharacterized protein</fullName>
    </submittedName>
</protein>
<evidence type="ECO:0000256" key="3">
    <source>
        <dbReference type="ARBA" id="ARBA00023125"/>
    </source>
</evidence>